<proteinExistence type="predicted"/>
<dbReference type="EMBL" id="CM042036">
    <property type="protein sequence ID" value="KAI3744077.1"/>
    <property type="molecule type" value="Genomic_DNA"/>
</dbReference>
<gene>
    <name evidence="1" type="ORF">L1987_57150</name>
</gene>
<reference evidence="2" key="1">
    <citation type="journal article" date="2022" name="Mol. Ecol. Resour.">
        <title>The genomes of chicory, endive, great burdock and yacon provide insights into Asteraceae palaeo-polyploidization history and plant inulin production.</title>
        <authorList>
            <person name="Fan W."/>
            <person name="Wang S."/>
            <person name="Wang H."/>
            <person name="Wang A."/>
            <person name="Jiang F."/>
            <person name="Liu H."/>
            <person name="Zhao H."/>
            <person name="Xu D."/>
            <person name="Zhang Y."/>
        </authorList>
    </citation>
    <scope>NUCLEOTIDE SEQUENCE [LARGE SCALE GENOMIC DNA]</scope>
    <source>
        <strain evidence="2">cv. Yunnan</strain>
    </source>
</reference>
<keyword evidence="2" id="KW-1185">Reference proteome</keyword>
<evidence type="ECO:0000313" key="2">
    <source>
        <dbReference type="Proteomes" id="UP001056120"/>
    </source>
</evidence>
<sequence>MNLAGRCFNSVFGRDITPADGESSPGAENPQRPVAVKTTITSPPRLQRISPPLPSDTTTGPPPPPPPLPPPAPPLAPPPPPLPPLPPPAPPLAPPPPPLPPLPAPVLFGHYRLENPQLAQDRLSSMLLGVTMLEQNR</sequence>
<reference evidence="1 2" key="2">
    <citation type="journal article" date="2022" name="Mol. Ecol. Resour.">
        <title>The genomes of chicory, endive, great burdock and yacon provide insights into Asteraceae paleo-polyploidization history and plant inulin production.</title>
        <authorList>
            <person name="Fan W."/>
            <person name="Wang S."/>
            <person name="Wang H."/>
            <person name="Wang A."/>
            <person name="Jiang F."/>
            <person name="Liu H."/>
            <person name="Zhao H."/>
            <person name="Xu D."/>
            <person name="Zhang Y."/>
        </authorList>
    </citation>
    <scope>NUCLEOTIDE SEQUENCE [LARGE SCALE GENOMIC DNA]</scope>
    <source>
        <strain evidence="2">cv. Yunnan</strain>
        <tissue evidence="1">Leaves</tissue>
    </source>
</reference>
<name>A0ACB9DC22_9ASTR</name>
<protein>
    <submittedName>
        <fullName evidence="1">Uncharacterized protein</fullName>
    </submittedName>
</protein>
<evidence type="ECO:0000313" key="1">
    <source>
        <dbReference type="EMBL" id="KAI3744077.1"/>
    </source>
</evidence>
<organism evidence="1 2">
    <name type="scientific">Smallanthus sonchifolius</name>
    <dbReference type="NCBI Taxonomy" id="185202"/>
    <lineage>
        <taxon>Eukaryota</taxon>
        <taxon>Viridiplantae</taxon>
        <taxon>Streptophyta</taxon>
        <taxon>Embryophyta</taxon>
        <taxon>Tracheophyta</taxon>
        <taxon>Spermatophyta</taxon>
        <taxon>Magnoliopsida</taxon>
        <taxon>eudicotyledons</taxon>
        <taxon>Gunneridae</taxon>
        <taxon>Pentapetalae</taxon>
        <taxon>asterids</taxon>
        <taxon>campanulids</taxon>
        <taxon>Asterales</taxon>
        <taxon>Asteraceae</taxon>
        <taxon>Asteroideae</taxon>
        <taxon>Heliantheae alliance</taxon>
        <taxon>Millerieae</taxon>
        <taxon>Smallanthus</taxon>
    </lineage>
</organism>
<comment type="caution">
    <text evidence="1">The sequence shown here is derived from an EMBL/GenBank/DDBJ whole genome shotgun (WGS) entry which is preliminary data.</text>
</comment>
<dbReference type="Proteomes" id="UP001056120">
    <property type="component" value="Linkage Group LG19"/>
</dbReference>
<accession>A0ACB9DC22</accession>